<name>A0A0A9D991_ARUDO</name>
<proteinExistence type="predicted"/>
<protein>
    <submittedName>
        <fullName evidence="1">Uncharacterized protein</fullName>
    </submittedName>
</protein>
<reference evidence="1" key="1">
    <citation type="submission" date="2014-09" db="EMBL/GenBank/DDBJ databases">
        <authorList>
            <person name="Magalhaes I.L.F."/>
            <person name="Oliveira U."/>
            <person name="Santos F.R."/>
            <person name="Vidigal T.H.D.A."/>
            <person name="Brescovit A.D."/>
            <person name="Santos A.J."/>
        </authorList>
    </citation>
    <scope>NUCLEOTIDE SEQUENCE</scope>
    <source>
        <tissue evidence="1">Shoot tissue taken approximately 20 cm above the soil surface</tissue>
    </source>
</reference>
<dbReference type="AlphaFoldDB" id="A0A0A9D991"/>
<evidence type="ECO:0000313" key="1">
    <source>
        <dbReference type="EMBL" id="JAD82230.1"/>
    </source>
</evidence>
<accession>A0A0A9D991</accession>
<sequence>MNSIRSFPVKLTPKIHGTATRVTRRTCLLSMFMFFFV</sequence>
<dbReference type="EMBL" id="GBRH01215665">
    <property type="protein sequence ID" value="JAD82230.1"/>
    <property type="molecule type" value="Transcribed_RNA"/>
</dbReference>
<organism evidence="1">
    <name type="scientific">Arundo donax</name>
    <name type="common">Giant reed</name>
    <name type="synonym">Donax arundinaceus</name>
    <dbReference type="NCBI Taxonomy" id="35708"/>
    <lineage>
        <taxon>Eukaryota</taxon>
        <taxon>Viridiplantae</taxon>
        <taxon>Streptophyta</taxon>
        <taxon>Embryophyta</taxon>
        <taxon>Tracheophyta</taxon>
        <taxon>Spermatophyta</taxon>
        <taxon>Magnoliopsida</taxon>
        <taxon>Liliopsida</taxon>
        <taxon>Poales</taxon>
        <taxon>Poaceae</taxon>
        <taxon>PACMAD clade</taxon>
        <taxon>Arundinoideae</taxon>
        <taxon>Arundineae</taxon>
        <taxon>Arundo</taxon>
    </lineage>
</organism>
<reference evidence="1" key="2">
    <citation type="journal article" date="2015" name="Data Brief">
        <title>Shoot transcriptome of the giant reed, Arundo donax.</title>
        <authorList>
            <person name="Barrero R.A."/>
            <person name="Guerrero F.D."/>
            <person name="Moolhuijzen P."/>
            <person name="Goolsby J.A."/>
            <person name="Tidwell J."/>
            <person name="Bellgard S.E."/>
            <person name="Bellgard M.I."/>
        </authorList>
    </citation>
    <scope>NUCLEOTIDE SEQUENCE</scope>
    <source>
        <tissue evidence="1">Shoot tissue taken approximately 20 cm above the soil surface</tissue>
    </source>
</reference>